<dbReference type="InterPro" id="IPR000160">
    <property type="entry name" value="GGDEF_dom"/>
</dbReference>
<dbReference type="SMART" id="SM00052">
    <property type="entry name" value="EAL"/>
    <property type="match status" value="1"/>
</dbReference>
<feature type="domain" description="EAL" evidence="9">
    <location>
        <begin position="862"/>
        <end position="1116"/>
    </location>
</feature>
<evidence type="ECO:0000313" key="12">
    <source>
        <dbReference type="Proteomes" id="UP000035760"/>
    </source>
</evidence>
<dbReference type="SMART" id="SM00062">
    <property type="entry name" value="PBPb"/>
    <property type="match status" value="1"/>
</dbReference>
<dbReference type="GO" id="GO:0071111">
    <property type="term" value="F:cyclic-guanylate-specific phosphodiesterase activity"/>
    <property type="evidence" value="ECO:0007669"/>
    <property type="project" value="UniProtKB-EC"/>
</dbReference>
<evidence type="ECO:0000256" key="4">
    <source>
        <dbReference type="ARBA" id="ARBA00051114"/>
    </source>
</evidence>
<protein>
    <recommendedName>
        <fullName evidence="2">cyclic-guanylate-specific phosphodiesterase</fullName>
        <ecNumber evidence="2">3.1.4.52</ecNumber>
    </recommendedName>
</protein>
<dbReference type="InterPro" id="IPR001633">
    <property type="entry name" value="EAL_dom"/>
</dbReference>
<dbReference type="FunFam" id="3.20.20.450:FF:000001">
    <property type="entry name" value="Cyclic di-GMP phosphodiesterase yahA"/>
    <property type="match status" value="1"/>
</dbReference>
<organism evidence="11 12">
    <name type="scientific">Candidatus Competibacter denitrificans Run_A_D11</name>
    <dbReference type="NCBI Taxonomy" id="1400863"/>
    <lineage>
        <taxon>Bacteria</taxon>
        <taxon>Pseudomonadati</taxon>
        <taxon>Pseudomonadota</taxon>
        <taxon>Gammaproteobacteria</taxon>
        <taxon>Candidatus Competibacteraceae</taxon>
        <taxon>Candidatus Competibacter</taxon>
    </lineage>
</organism>
<dbReference type="SUPFAM" id="SSF55785">
    <property type="entry name" value="PYP-like sensor domain (PAS domain)"/>
    <property type="match status" value="3"/>
</dbReference>
<evidence type="ECO:0000256" key="5">
    <source>
        <dbReference type="SAM" id="MobiDB-lite"/>
    </source>
</evidence>
<evidence type="ECO:0000259" key="9">
    <source>
        <dbReference type="PROSITE" id="PS50883"/>
    </source>
</evidence>
<dbReference type="InterPro" id="IPR000700">
    <property type="entry name" value="PAS-assoc_C"/>
</dbReference>
<dbReference type="SMART" id="SM00091">
    <property type="entry name" value="PAS"/>
    <property type="match status" value="3"/>
</dbReference>
<dbReference type="SMART" id="SM00086">
    <property type="entry name" value="PAC"/>
    <property type="match status" value="3"/>
</dbReference>
<dbReference type="EC" id="3.1.4.52" evidence="2"/>
<evidence type="ECO:0000256" key="1">
    <source>
        <dbReference type="ARBA" id="ARBA00001946"/>
    </source>
</evidence>
<name>W6M1T9_9GAMM</name>
<dbReference type="Pfam" id="PF00563">
    <property type="entry name" value="EAL"/>
    <property type="match status" value="1"/>
</dbReference>
<dbReference type="CDD" id="cd01949">
    <property type="entry name" value="GGDEF"/>
    <property type="match status" value="1"/>
</dbReference>
<sequence>MLACLALLAGSAWLNSAQPKDPSSDNRSTIPPGQPTKITVVDDRSYPPFAFLDAEGRPRGITIDLWTLWSKKTGIAVEFYLAEWETALAAVREGRADVVGALFRTPQREEQFDFTNPYHNIATSLFFHQEIQGVRSIEDLAGFVVGVVKDDSAEELLIKQYANVKRQTYPGAEELVKAALAGDIKAFIADSQVVRFYLAKLEAGSEFREALTPVAVNALYAGVKKGNTRLMGLLEQGFQQVSAQEKIAIIENWTGISAFSKVPWVALRTLFTLIAAILCVMVLWNVQLKRKIAQATSVLQKRHEELQNSERNYREIFNATHEMIFLHDAREGRILDMNEAAVKSTGYSKQELLGQSIAKITVNPPATVDESPSYRIRKAVTDGTLVFQWLFQRRDGETFWAEVALKSSRIGGENRVLAVVRDISMHKQAEAALKNSEATLQSLFSAVPVGLAIVQNRRLQAVNERVCQISGYGRDVLLGRNMRSFYENDTEYQRVGEMLYQRLPPYGLKFVETRLRHANGSFRDISVCAALLNPQDPTGRVALTIQDITSQKKAQSALRASERRLRNIAKNIPGVVYQFYVRPNGQTGFYYISHRAGQLFGIGRRLNGAFNRFIKHVAPEHRKALLASIEQSVTTQSPWSFEWRFIKPTGESLWFRGASSPTNFGEELIYSGVVLDVTEHKLVEQRIAHLAYYDVLTALPNRALLTQRVELALALAARHQRQLALLFLDLDRFKDVNDSLGHSEGDLLLTQVAARLQALIRAEDTACRLGGDEFALLLPDTDQNGALRVADKLLEAFQQPYNVAGHRLRTTVSIGIALYPHDGANATELLKNADTALHRAKREGRNVRVFYDRQMNAATFQRLVLEGELRQAIAMGELRAYYQPQVRLTDQTLVGAEALIRWQHPQRGLVSPAEFIPIAEASDLVVALGRWMLEAVCQQLYHWHHSGLVPPPVAVNMAARHFHSPHLPSELHQLLETYGLPRHALELELTESTLLGTEETPEAALRAIEQLGIKLAVDDFGTGYSNLAYLKRLPLAALKIDRSFVRGLADDANDRILAATIIALGHQMGLIVVAEGVETEQQRQILLAQGCDLAQGFYFDRPMPAEAFADRWLQQTVGDQNLLRQRCSPKHSPTVSYSGQPE</sequence>
<dbReference type="InterPro" id="IPR001610">
    <property type="entry name" value="PAC"/>
</dbReference>
<dbReference type="SMART" id="SM00079">
    <property type="entry name" value="PBPe"/>
    <property type="match status" value="1"/>
</dbReference>
<dbReference type="InterPro" id="IPR035919">
    <property type="entry name" value="EAL_sf"/>
</dbReference>
<reference evidence="11" key="1">
    <citation type="submission" date="2013-07" db="EMBL/GenBank/DDBJ databases">
        <authorList>
            <person name="McIlroy S."/>
        </authorList>
    </citation>
    <scope>NUCLEOTIDE SEQUENCE [LARGE SCALE GENOMIC DNA]</scope>
    <source>
        <strain evidence="11">Run_A_D11</strain>
    </source>
</reference>
<keyword evidence="11" id="KW-0808">Transferase</keyword>
<accession>W6M1T9</accession>
<dbReference type="InterPro" id="IPR043128">
    <property type="entry name" value="Rev_trsase/Diguanyl_cyclase"/>
</dbReference>
<evidence type="ECO:0000313" key="11">
    <source>
        <dbReference type="EMBL" id="CDI01402.1"/>
    </source>
</evidence>
<dbReference type="AlphaFoldDB" id="W6M1T9"/>
<evidence type="ECO:0000259" key="10">
    <source>
        <dbReference type="PROSITE" id="PS50887"/>
    </source>
</evidence>
<dbReference type="SUPFAM" id="SSF53850">
    <property type="entry name" value="Periplasmic binding protein-like II"/>
    <property type="match status" value="1"/>
</dbReference>
<dbReference type="InterPro" id="IPR052155">
    <property type="entry name" value="Biofilm_reg_signaling"/>
</dbReference>
<dbReference type="EMBL" id="CBTJ020000020">
    <property type="protein sequence ID" value="CDI01402.1"/>
    <property type="molecule type" value="Genomic_DNA"/>
</dbReference>
<evidence type="ECO:0000256" key="6">
    <source>
        <dbReference type="SAM" id="SignalP"/>
    </source>
</evidence>
<dbReference type="GO" id="GO:0016020">
    <property type="term" value="C:membrane"/>
    <property type="evidence" value="ECO:0007669"/>
    <property type="project" value="InterPro"/>
</dbReference>
<dbReference type="Pfam" id="PF08447">
    <property type="entry name" value="PAS_3"/>
    <property type="match status" value="1"/>
</dbReference>
<proteinExistence type="predicted"/>
<comment type="catalytic activity">
    <reaction evidence="4">
        <text>3',3'-c-di-GMP + H2O = 5'-phosphoguanylyl(3'-&gt;5')guanosine + H(+)</text>
        <dbReference type="Rhea" id="RHEA:24902"/>
        <dbReference type="ChEBI" id="CHEBI:15377"/>
        <dbReference type="ChEBI" id="CHEBI:15378"/>
        <dbReference type="ChEBI" id="CHEBI:58754"/>
        <dbReference type="ChEBI" id="CHEBI:58805"/>
        <dbReference type="EC" id="3.1.4.52"/>
    </reaction>
    <physiologicalReaction direction="left-to-right" evidence="4">
        <dbReference type="Rhea" id="RHEA:24903"/>
    </physiologicalReaction>
</comment>
<dbReference type="SMART" id="SM00267">
    <property type="entry name" value="GGDEF"/>
    <property type="match status" value="1"/>
</dbReference>
<evidence type="ECO:0000259" key="8">
    <source>
        <dbReference type="PROSITE" id="PS50113"/>
    </source>
</evidence>
<dbReference type="PROSITE" id="PS50887">
    <property type="entry name" value="GGDEF"/>
    <property type="match status" value="1"/>
</dbReference>
<evidence type="ECO:0000256" key="3">
    <source>
        <dbReference type="ARBA" id="ARBA00022636"/>
    </source>
</evidence>
<reference evidence="11" key="2">
    <citation type="submission" date="2014-03" db="EMBL/GenBank/DDBJ databases">
        <title>Candidatus Competibacter-lineage genomes retrieved from metagenomes reveal functional metabolic diversity.</title>
        <authorList>
            <person name="McIlroy S.J."/>
            <person name="Albertsen M."/>
            <person name="Andresen E.K."/>
            <person name="Saunders A.M."/>
            <person name="Kristiansen R."/>
            <person name="Stokholm-Bjerregaard M."/>
            <person name="Nielsen K.L."/>
            <person name="Nielsen P.H."/>
        </authorList>
    </citation>
    <scope>NUCLEOTIDE SEQUENCE</scope>
    <source>
        <strain evidence="11">Run_A_D11</strain>
    </source>
</reference>
<evidence type="ECO:0000259" key="7">
    <source>
        <dbReference type="PROSITE" id="PS50112"/>
    </source>
</evidence>
<feature type="region of interest" description="Disordered" evidence="5">
    <location>
        <begin position="17"/>
        <end position="37"/>
    </location>
</feature>
<dbReference type="CDD" id="cd00130">
    <property type="entry name" value="PAS"/>
    <property type="match status" value="3"/>
</dbReference>
<dbReference type="GO" id="GO:0015276">
    <property type="term" value="F:ligand-gated monoatomic ion channel activity"/>
    <property type="evidence" value="ECO:0007669"/>
    <property type="project" value="InterPro"/>
</dbReference>
<keyword evidence="6" id="KW-0732">Signal</keyword>
<keyword evidence="3" id="KW-0973">c-di-GMP</keyword>
<feature type="domain" description="GGDEF" evidence="10">
    <location>
        <begin position="721"/>
        <end position="853"/>
    </location>
</feature>
<dbReference type="RefSeq" id="WP_048670503.1">
    <property type="nucleotide sequence ID" value="NZ_CBTJ020000020.1"/>
</dbReference>
<dbReference type="NCBIfam" id="TIGR00254">
    <property type="entry name" value="GGDEF"/>
    <property type="match status" value="1"/>
</dbReference>
<dbReference type="SUPFAM" id="SSF141868">
    <property type="entry name" value="EAL domain-like"/>
    <property type="match status" value="1"/>
</dbReference>
<dbReference type="Gene3D" id="3.20.20.450">
    <property type="entry name" value="EAL domain"/>
    <property type="match status" value="1"/>
</dbReference>
<dbReference type="InterPro" id="IPR013655">
    <property type="entry name" value="PAS_fold_3"/>
</dbReference>
<dbReference type="InterPro" id="IPR001638">
    <property type="entry name" value="Solute-binding_3/MltF_N"/>
</dbReference>
<dbReference type="InterPro" id="IPR001320">
    <property type="entry name" value="Iontro_rcpt_C"/>
</dbReference>
<dbReference type="InterPro" id="IPR000014">
    <property type="entry name" value="PAS"/>
</dbReference>
<dbReference type="SUPFAM" id="SSF55073">
    <property type="entry name" value="Nucleotide cyclase"/>
    <property type="match status" value="1"/>
</dbReference>
<dbReference type="NCBIfam" id="TIGR00229">
    <property type="entry name" value="sensory_box"/>
    <property type="match status" value="3"/>
</dbReference>
<dbReference type="CDD" id="cd13706">
    <property type="entry name" value="PBP2_HisK_like_1"/>
    <property type="match status" value="1"/>
</dbReference>
<dbReference type="STRING" id="1400863.BN873_150190"/>
<dbReference type="PROSITE" id="PS50883">
    <property type="entry name" value="EAL"/>
    <property type="match status" value="1"/>
</dbReference>
<dbReference type="PANTHER" id="PTHR44757:SF2">
    <property type="entry name" value="BIOFILM ARCHITECTURE MAINTENANCE PROTEIN MBAA"/>
    <property type="match status" value="1"/>
</dbReference>
<dbReference type="PROSITE" id="PS50112">
    <property type="entry name" value="PAS"/>
    <property type="match status" value="1"/>
</dbReference>
<dbReference type="Pfam" id="PF00990">
    <property type="entry name" value="GGDEF"/>
    <property type="match status" value="1"/>
</dbReference>
<dbReference type="FunFam" id="3.30.70.270:FF:000001">
    <property type="entry name" value="Diguanylate cyclase domain protein"/>
    <property type="match status" value="1"/>
</dbReference>
<feature type="chain" id="PRO_5004878421" description="cyclic-guanylate-specific phosphodiesterase" evidence="6">
    <location>
        <begin position="18"/>
        <end position="1142"/>
    </location>
</feature>
<dbReference type="PANTHER" id="PTHR44757">
    <property type="entry name" value="DIGUANYLATE CYCLASE DGCP"/>
    <property type="match status" value="1"/>
</dbReference>
<feature type="domain" description="PAC" evidence="8">
    <location>
        <begin position="639"/>
        <end position="689"/>
    </location>
</feature>
<dbReference type="Gene3D" id="3.30.450.20">
    <property type="entry name" value="PAS domain"/>
    <property type="match status" value="3"/>
</dbReference>
<dbReference type="GO" id="GO:0071732">
    <property type="term" value="P:cellular response to nitric oxide"/>
    <property type="evidence" value="ECO:0007669"/>
    <property type="project" value="UniProtKB-ARBA"/>
</dbReference>
<comment type="caution">
    <text evidence="11">The sequence shown here is derived from an EMBL/GenBank/DDBJ whole genome shotgun (WGS) entry which is preliminary data.</text>
</comment>
<keyword evidence="12" id="KW-1185">Reference proteome</keyword>
<dbReference type="PROSITE" id="PS50113">
    <property type="entry name" value="PAC"/>
    <property type="match status" value="3"/>
</dbReference>
<dbReference type="CDD" id="cd01948">
    <property type="entry name" value="EAL"/>
    <property type="match status" value="1"/>
</dbReference>
<dbReference type="InterPro" id="IPR035965">
    <property type="entry name" value="PAS-like_dom_sf"/>
</dbReference>
<gene>
    <name evidence="11" type="ORF">BN873_150190</name>
</gene>
<dbReference type="InterPro" id="IPR029787">
    <property type="entry name" value="Nucleotide_cyclase"/>
</dbReference>
<dbReference type="Pfam" id="PF00497">
    <property type="entry name" value="SBP_bac_3"/>
    <property type="match status" value="1"/>
</dbReference>
<feature type="signal peptide" evidence="6">
    <location>
        <begin position="1"/>
        <end position="17"/>
    </location>
</feature>
<dbReference type="Gene3D" id="3.30.70.270">
    <property type="match status" value="1"/>
</dbReference>
<feature type="domain" description="PAS" evidence="7">
    <location>
        <begin position="309"/>
        <end position="364"/>
    </location>
</feature>
<feature type="domain" description="PAC" evidence="8">
    <location>
        <begin position="385"/>
        <end position="435"/>
    </location>
</feature>
<keyword evidence="11" id="KW-0548">Nucleotidyltransferase</keyword>
<dbReference type="Gene3D" id="3.40.190.10">
    <property type="entry name" value="Periplasmic binding protein-like II"/>
    <property type="match status" value="2"/>
</dbReference>
<comment type="cofactor">
    <cofactor evidence="1">
        <name>Mg(2+)</name>
        <dbReference type="ChEBI" id="CHEBI:18420"/>
    </cofactor>
</comment>
<dbReference type="Proteomes" id="UP000035760">
    <property type="component" value="Unassembled WGS sequence"/>
</dbReference>
<dbReference type="GO" id="GO:0016779">
    <property type="term" value="F:nucleotidyltransferase activity"/>
    <property type="evidence" value="ECO:0007669"/>
    <property type="project" value="UniProtKB-KW"/>
</dbReference>
<dbReference type="Pfam" id="PF13426">
    <property type="entry name" value="PAS_9"/>
    <property type="match status" value="2"/>
</dbReference>
<feature type="domain" description="PAC" evidence="8">
    <location>
        <begin position="509"/>
        <end position="560"/>
    </location>
</feature>
<evidence type="ECO:0000256" key="2">
    <source>
        <dbReference type="ARBA" id="ARBA00012282"/>
    </source>
</evidence>